<protein>
    <submittedName>
        <fullName evidence="7">Intramembrane serine protease GlpG</fullName>
    </submittedName>
</protein>
<evidence type="ECO:0000256" key="5">
    <source>
        <dbReference type="SAM" id="Phobius"/>
    </source>
</evidence>
<keyword evidence="7" id="KW-0378">Hydrolase</keyword>
<dbReference type="PANTHER" id="PTHR43066">
    <property type="entry name" value="RHOMBOID-RELATED PROTEIN"/>
    <property type="match status" value="1"/>
</dbReference>
<keyword evidence="8" id="KW-1185">Reference proteome</keyword>
<dbReference type="SMART" id="SM01160">
    <property type="entry name" value="DUF1751"/>
    <property type="match status" value="1"/>
</dbReference>
<dbReference type="Proteomes" id="UP000317318">
    <property type="component" value="Chromosome"/>
</dbReference>
<dbReference type="RefSeq" id="WP_145363925.1">
    <property type="nucleotide sequence ID" value="NZ_CP036268.1"/>
</dbReference>
<evidence type="ECO:0000313" key="7">
    <source>
        <dbReference type="EMBL" id="QDT37840.1"/>
    </source>
</evidence>
<comment type="subcellular location">
    <subcellularLocation>
        <location evidence="1">Membrane</location>
        <topology evidence="1">Multi-pass membrane protein</topology>
    </subcellularLocation>
</comment>
<evidence type="ECO:0000313" key="8">
    <source>
        <dbReference type="Proteomes" id="UP000317318"/>
    </source>
</evidence>
<keyword evidence="7" id="KW-0645">Protease</keyword>
<evidence type="ECO:0000256" key="1">
    <source>
        <dbReference type="ARBA" id="ARBA00004141"/>
    </source>
</evidence>
<evidence type="ECO:0000256" key="2">
    <source>
        <dbReference type="ARBA" id="ARBA00022692"/>
    </source>
</evidence>
<keyword evidence="2 5" id="KW-0812">Transmembrane</keyword>
<reference evidence="7 8" key="1">
    <citation type="submission" date="2019-02" db="EMBL/GenBank/DDBJ databases">
        <title>Deep-cultivation of Planctomycetes and their phenomic and genomic characterization uncovers novel biology.</title>
        <authorList>
            <person name="Wiegand S."/>
            <person name="Jogler M."/>
            <person name="Boedeker C."/>
            <person name="Pinto D."/>
            <person name="Vollmers J."/>
            <person name="Rivas-Marin E."/>
            <person name="Kohn T."/>
            <person name="Peeters S.H."/>
            <person name="Heuer A."/>
            <person name="Rast P."/>
            <person name="Oberbeckmann S."/>
            <person name="Bunk B."/>
            <person name="Jeske O."/>
            <person name="Meyerdierks A."/>
            <person name="Storesund J.E."/>
            <person name="Kallscheuer N."/>
            <person name="Luecker S."/>
            <person name="Lage O.M."/>
            <person name="Pohl T."/>
            <person name="Merkel B.J."/>
            <person name="Hornburger P."/>
            <person name="Mueller R.-W."/>
            <person name="Bruemmer F."/>
            <person name="Labrenz M."/>
            <person name="Spormann A.M."/>
            <person name="Op den Camp H."/>
            <person name="Overmann J."/>
            <person name="Amann R."/>
            <person name="Jetten M.S.M."/>
            <person name="Mascher T."/>
            <person name="Medema M.H."/>
            <person name="Devos D.P."/>
            <person name="Kaster A.-K."/>
            <person name="Ovreas L."/>
            <person name="Rohde M."/>
            <person name="Galperin M.Y."/>
            <person name="Jogler C."/>
        </authorList>
    </citation>
    <scope>NUCLEOTIDE SEQUENCE [LARGE SCALE GENOMIC DNA]</scope>
    <source>
        <strain evidence="7 8">Pan189</strain>
    </source>
</reference>
<evidence type="ECO:0000256" key="3">
    <source>
        <dbReference type="ARBA" id="ARBA00022989"/>
    </source>
</evidence>
<feature type="transmembrane region" description="Helical" evidence="5">
    <location>
        <begin position="163"/>
        <end position="186"/>
    </location>
</feature>
<dbReference type="GO" id="GO:0016020">
    <property type="term" value="C:membrane"/>
    <property type="evidence" value="ECO:0007669"/>
    <property type="project" value="UniProtKB-SubCell"/>
</dbReference>
<feature type="transmembrane region" description="Helical" evidence="5">
    <location>
        <begin position="198"/>
        <end position="216"/>
    </location>
</feature>
<dbReference type="KEGG" id="svp:Pan189_22220"/>
<evidence type="ECO:0000259" key="6">
    <source>
        <dbReference type="Pfam" id="PF01694"/>
    </source>
</evidence>
<feature type="transmembrane region" description="Helical" evidence="5">
    <location>
        <begin position="28"/>
        <end position="47"/>
    </location>
</feature>
<organism evidence="7 8">
    <name type="scientific">Stratiformator vulcanicus</name>
    <dbReference type="NCBI Taxonomy" id="2527980"/>
    <lineage>
        <taxon>Bacteria</taxon>
        <taxon>Pseudomonadati</taxon>
        <taxon>Planctomycetota</taxon>
        <taxon>Planctomycetia</taxon>
        <taxon>Planctomycetales</taxon>
        <taxon>Planctomycetaceae</taxon>
        <taxon>Stratiformator</taxon>
    </lineage>
</organism>
<dbReference type="EMBL" id="CP036268">
    <property type="protein sequence ID" value="QDT37840.1"/>
    <property type="molecule type" value="Genomic_DNA"/>
</dbReference>
<name>A0A517R1T8_9PLAN</name>
<gene>
    <name evidence="7" type="ORF">Pan189_22220</name>
</gene>
<dbReference type="SUPFAM" id="SSF144091">
    <property type="entry name" value="Rhomboid-like"/>
    <property type="match status" value="1"/>
</dbReference>
<accession>A0A517R1T8</accession>
<feature type="transmembrane region" description="Helical" evidence="5">
    <location>
        <begin position="140"/>
        <end position="156"/>
    </location>
</feature>
<dbReference type="InterPro" id="IPR035952">
    <property type="entry name" value="Rhomboid-like_sf"/>
</dbReference>
<feature type="transmembrane region" description="Helical" evidence="5">
    <location>
        <begin position="83"/>
        <end position="100"/>
    </location>
</feature>
<sequence length="297" mass="33160">MGIEDREYLRDDTQGGANFFATDPATKWLIALIAGVFVLQILTSQNIQEGIAPLAQQWLDLTPTDILGGQIWRLVTYAFCHEISAPLQIIFNLLFLWWFGRTLEGMYGSREYATFFFATVLITGITGFLFGLAYDAGRPMYGATGAVMAVVTLYALHFPRQKILLFFIIPIEIRWLVGLFVAGNVLAALFELSSPDGIANVVPIASLASVGFAFLYQRSGWRISDGLPRGIPIPRFKRQPKLRVHDPEHAAEREAEDDLESKVDAALAKISEQGEASLTKSERKLLEEASRRYRQKG</sequence>
<evidence type="ECO:0000256" key="4">
    <source>
        <dbReference type="ARBA" id="ARBA00023136"/>
    </source>
</evidence>
<dbReference type="GO" id="GO:0004252">
    <property type="term" value="F:serine-type endopeptidase activity"/>
    <property type="evidence" value="ECO:0007669"/>
    <property type="project" value="InterPro"/>
</dbReference>
<keyword evidence="4 5" id="KW-0472">Membrane</keyword>
<dbReference type="AlphaFoldDB" id="A0A517R1T8"/>
<feature type="domain" description="Peptidase S54 rhomboid" evidence="6">
    <location>
        <begin position="69"/>
        <end position="204"/>
    </location>
</feature>
<dbReference type="OrthoDB" id="9813074at2"/>
<dbReference type="Gene3D" id="1.20.1540.10">
    <property type="entry name" value="Rhomboid-like"/>
    <property type="match status" value="1"/>
</dbReference>
<feature type="transmembrane region" description="Helical" evidence="5">
    <location>
        <begin position="112"/>
        <end position="134"/>
    </location>
</feature>
<dbReference type="InterPro" id="IPR022764">
    <property type="entry name" value="Peptidase_S54_rhomboid_dom"/>
</dbReference>
<dbReference type="Pfam" id="PF01694">
    <property type="entry name" value="Rhomboid"/>
    <property type="match status" value="1"/>
</dbReference>
<proteinExistence type="predicted"/>
<keyword evidence="3 5" id="KW-1133">Transmembrane helix</keyword>
<dbReference type="GO" id="GO:0006508">
    <property type="term" value="P:proteolysis"/>
    <property type="evidence" value="ECO:0007669"/>
    <property type="project" value="UniProtKB-KW"/>
</dbReference>
<dbReference type="PANTHER" id="PTHR43066:SF11">
    <property type="entry name" value="PEPTIDASE S54 RHOMBOID DOMAIN-CONTAINING PROTEIN"/>
    <property type="match status" value="1"/>
</dbReference>